<evidence type="ECO:0000313" key="2">
    <source>
        <dbReference type="EMBL" id="OPJ70396.1"/>
    </source>
</evidence>
<gene>
    <name evidence="2" type="ORF">AV530_019547</name>
</gene>
<evidence type="ECO:0000256" key="1">
    <source>
        <dbReference type="SAM" id="MobiDB-lite"/>
    </source>
</evidence>
<organism evidence="2 3">
    <name type="scientific">Patagioenas fasciata monilis</name>
    <dbReference type="NCBI Taxonomy" id="372326"/>
    <lineage>
        <taxon>Eukaryota</taxon>
        <taxon>Metazoa</taxon>
        <taxon>Chordata</taxon>
        <taxon>Craniata</taxon>
        <taxon>Vertebrata</taxon>
        <taxon>Euteleostomi</taxon>
        <taxon>Archelosauria</taxon>
        <taxon>Archosauria</taxon>
        <taxon>Dinosauria</taxon>
        <taxon>Saurischia</taxon>
        <taxon>Theropoda</taxon>
        <taxon>Coelurosauria</taxon>
        <taxon>Aves</taxon>
        <taxon>Neognathae</taxon>
        <taxon>Neoaves</taxon>
        <taxon>Columbimorphae</taxon>
        <taxon>Columbiformes</taxon>
        <taxon>Columbidae</taxon>
        <taxon>Patagioenas</taxon>
    </lineage>
</organism>
<keyword evidence="3" id="KW-1185">Reference proteome</keyword>
<reference evidence="2 3" key="1">
    <citation type="submission" date="2016-02" db="EMBL/GenBank/DDBJ databases">
        <title>Band-tailed pigeon sequencing and assembly.</title>
        <authorList>
            <person name="Soares A.E."/>
            <person name="Novak B.J."/>
            <person name="Rice E.S."/>
            <person name="O'Connell B."/>
            <person name="Chang D."/>
            <person name="Weber S."/>
            <person name="Shapiro B."/>
        </authorList>
    </citation>
    <scope>NUCLEOTIDE SEQUENCE [LARGE SCALE GENOMIC DNA]</scope>
    <source>
        <strain evidence="2">BTP2013</strain>
        <tissue evidence="2">Blood</tissue>
    </source>
</reference>
<dbReference type="EMBL" id="LSYS01007908">
    <property type="protein sequence ID" value="OPJ70396.1"/>
    <property type="molecule type" value="Genomic_DNA"/>
</dbReference>
<accession>A0A1V4JE03</accession>
<evidence type="ECO:0000313" key="3">
    <source>
        <dbReference type="Proteomes" id="UP000190648"/>
    </source>
</evidence>
<sequence>MVSSLAGEALAQGRHRAKPGSKGVKRDRVCEEMLEGCMDRMGSSPGSFWVSSLGCRSRCTHVDVFAGVIVVEQWLPQRHNTSLLTAAVLCQHPTQQREKHLNNSAGTFYIMRNIISWQGSALNTQRKICLLQILPEDLESSFLETEE</sequence>
<comment type="caution">
    <text evidence="2">The sequence shown here is derived from an EMBL/GenBank/DDBJ whole genome shotgun (WGS) entry which is preliminary data.</text>
</comment>
<dbReference type="Proteomes" id="UP000190648">
    <property type="component" value="Unassembled WGS sequence"/>
</dbReference>
<feature type="compositionally biased region" description="Basic residues" evidence="1">
    <location>
        <begin position="13"/>
        <end position="23"/>
    </location>
</feature>
<protein>
    <submittedName>
        <fullName evidence="2">Uncharacterized protein</fullName>
    </submittedName>
</protein>
<proteinExistence type="predicted"/>
<name>A0A1V4JE03_PATFA</name>
<feature type="region of interest" description="Disordered" evidence="1">
    <location>
        <begin position="1"/>
        <end position="25"/>
    </location>
</feature>
<dbReference type="AlphaFoldDB" id="A0A1V4JE03"/>